<feature type="domain" description="Glycosyl hydrolase family 92" evidence="5">
    <location>
        <begin position="263"/>
        <end position="705"/>
    </location>
</feature>
<gene>
    <name evidence="7" type="ORF">C5O25_01165</name>
</gene>
<dbReference type="InterPro" id="IPR041371">
    <property type="entry name" value="GH92_N"/>
</dbReference>
<dbReference type="GeneID" id="93424371"/>
<dbReference type="GO" id="GO:0000224">
    <property type="term" value="F:peptide-N4-(N-acetyl-beta-glucosaminyl)asparagine amidase activity"/>
    <property type="evidence" value="ECO:0007669"/>
    <property type="project" value="TreeGrafter"/>
</dbReference>
<dbReference type="InterPro" id="IPR050883">
    <property type="entry name" value="PNGase"/>
</dbReference>
<dbReference type="NCBIfam" id="TIGR01180">
    <property type="entry name" value="aman2_put"/>
    <property type="match status" value="1"/>
</dbReference>
<dbReference type="Gene3D" id="1.20.1610.10">
    <property type="entry name" value="alpha-1,2-mannosidases domains"/>
    <property type="match status" value="1"/>
</dbReference>
<dbReference type="InterPro" id="IPR005887">
    <property type="entry name" value="GH92_a_mannosidase_put"/>
</dbReference>
<reference evidence="8" key="1">
    <citation type="submission" date="2018-02" db="EMBL/GenBank/DDBJ databases">
        <authorList>
            <person name="Clavel T."/>
            <person name="Strowig T."/>
        </authorList>
    </citation>
    <scope>NUCLEOTIDE SEQUENCE [LARGE SCALE GENOMIC DNA]</scope>
    <source>
        <strain evidence="8">DSM 100764</strain>
    </source>
</reference>
<dbReference type="GO" id="GO:0030246">
    <property type="term" value="F:carbohydrate binding"/>
    <property type="evidence" value="ECO:0007669"/>
    <property type="project" value="InterPro"/>
</dbReference>
<keyword evidence="4" id="KW-0732">Signal</keyword>
<comment type="caution">
    <text evidence="7">The sequence shown here is derived from an EMBL/GenBank/DDBJ whole genome shotgun (WGS) entry which is preliminary data.</text>
</comment>
<evidence type="ECO:0000313" key="7">
    <source>
        <dbReference type="EMBL" id="PWB09849.1"/>
    </source>
</evidence>
<dbReference type="InterPro" id="IPR012939">
    <property type="entry name" value="Glyco_hydro_92"/>
</dbReference>
<comment type="subunit">
    <text evidence="2">Monomer.</text>
</comment>
<dbReference type="GO" id="GO:0005829">
    <property type="term" value="C:cytosol"/>
    <property type="evidence" value="ECO:0007669"/>
    <property type="project" value="TreeGrafter"/>
</dbReference>
<dbReference type="Gene3D" id="3.30.2080.10">
    <property type="entry name" value="GH92 mannosidase domain"/>
    <property type="match status" value="1"/>
</dbReference>
<dbReference type="GO" id="GO:0005975">
    <property type="term" value="P:carbohydrate metabolic process"/>
    <property type="evidence" value="ECO:0007669"/>
    <property type="project" value="InterPro"/>
</dbReference>
<dbReference type="InterPro" id="IPR014718">
    <property type="entry name" value="GH-type_carb-bd"/>
</dbReference>
<organism evidence="7 8">
    <name type="scientific">Paramuribaculum intestinale</name>
    <dbReference type="NCBI Taxonomy" id="2094151"/>
    <lineage>
        <taxon>Bacteria</taxon>
        <taxon>Pseudomonadati</taxon>
        <taxon>Bacteroidota</taxon>
        <taxon>Bacteroidia</taxon>
        <taxon>Bacteroidales</taxon>
        <taxon>Muribaculaceae</taxon>
        <taxon>Paramuribaculum</taxon>
    </lineage>
</organism>
<dbReference type="Pfam" id="PF17678">
    <property type="entry name" value="Glyco_hydro_92N"/>
    <property type="match status" value="1"/>
</dbReference>
<dbReference type="Proteomes" id="UP000244925">
    <property type="component" value="Unassembled WGS sequence"/>
</dbReference>
<proteinExistence type="predicted"/>
<evidence type="ECO:0000256" key="1">
    <source>
        <dbReference type="ARBA" id="ARBA00001913"/>
    </source>
</evidence>
<dbReference type="PROSITE" id="PS51257">
    <property type="entry name" value="PROKAR_LIPOPROTEIN"/>
    <property type="match status" value="1"/>
</dbReference>
<evidence type="ECO:0000313" key="8">
    <source>
        <dbReference type="Proteomes" id="UP000244925"/>
    </source>
</evidence>
<evidence type="ECO:0000256" key="2">
    <source>
        <dbReference type="ARBA" id="ARBA00011245"/>
    </source>
</evidence>
<name>A0A2V1IXT4_9BACT</name>
<keyword evidence="3" id="KW-0106">Calcium</keyword>
<feature type="domain" description="Glycosyl hydrolase family 92 N-terminal" evidence="6">
    <location>
        <begin position="32"/>
        <end position="256"/>
    </location>
</feature>
<protein>
    <submittedName>
        <fullName evidence="7">Glycoside hydrolase family 92 protein</fullName>
    </submittedName>
</protein>
<evidence type="ECO:0000256" key="4">
    <source>
        <dbReference type="SAM" id="SignalP"/>
    </source>
</evidence>
<keyword evidence="8" id="KW-1185">Reference proteome</keyword>
<dbReference type="SUPFAM" id="SSF48208">
    <property type="entry name" value="Six-hairpin glycosidases"/>
    <property type="match status" value="1"/>
</dbReference>
<dbReference type="PANTHER" id="PTHR12143">
    <property type="entry name" value="PEPTIDE N-GLYCANASE PNGASE -RELATED"/>
    <property type="match status" value="1"/>
</dbReference>
<dbReference type="Pfam" id="PF07971">
    <property type="entry name" value="Glyco_hydro_92"/>
    <property type="match status" value="1"/>
</dbReference>
<dbReference type="EMBL" id="PUBV01000001">
    <property type="protein sequence ID" value="PWB09849.1"/>
    <property type="molecule type" value="Genomic_DNA"/>
</dbReference>
<dbReference type="RefSeq" id="WP_107034901.1">
    <property type="nucleotide sequence ID" value="NZ_CAONGC010000003.1"/>
</dbReference>
<comment type="cofactor">
    <cofactor evidence="1">
        <name>Ca(2+)</name>
        <dbReference type="ChEBI" id="CHEBI:29108"/>
    </cofactor>
</comment>
<dbReference type="GO" id="GO:0006516">
    <property type="term" value="P:glycoprotein catabolic process"/>
    <property type="evidence" value="ECO:0007669"/>
    <property type="project" value="TreeGrafter"/>
</dbReference>
<evidence type="ECO:0000259" key="6">
    <source>
        <dbReference type="Pfam" id="PF17678"/>
    </source>
</evidence>
<dbReference type="AlphaFoldDB" id="A0A2V1IXT4"/>
<feature type="chain" id="PRO_5015972552" evidence="4">
    <location>
        <begin position="21"/>
        <end position="706"/>
    </location>
</feature>
<evidence type="ECO:0000259" key="5">
    <source>
        <dbReference type="Pfam" id="PF07971"/>
    </source>
</evidence>
<dbReference type="PANTHER" id="PTHR12143:SF39">
    <property type="entry name" value="SECRETED PROTEIN"/>
    <property type="match status" value="1"/>
</dbReference>
<dbReference type="Gene3D" id="2.70.98.10">
    <property type="match status" value="1"/>
</dbReference>
<evidence type="ECO:0000256" key="3">
    <source>
        <dbReference type="ARBA" id="ARBA00022837"/>
    </source>
</evidence>
<sequence length="706" mass="78067">MKIRYTAMTAAALAVTVASCGSRDSVSQLTDYVDPTIGSGAHGHVFVGASVPYGMVQLGPTSITQAWDWTSGYHESDSTVIGFSHTHLSGTGVGDLFDITLMPVTGEVTYARGNHDDPESGMWSYADRSEEVAKAGYYAVPLTRYGILAEMTATNRVGFHRYTFPATDSAAIVIDLQNGGCWDNATDTEMMPMSDRMIAGHRFSTGWSDDQKVYFAAEFSEPFDEFTLHGFENRFGRVSFAPMKEGAQVTVRVGISPTSVEAAIANLRVETDGKNFDRVAAEADSIWNQELARVTVKSDDTTELRKFYTAMYHVMILPATFNDYGAAPAYTILSLWDTYRTHLPLLSIIDRERSAEIVNSMIDLYEKEGHLPVWHLWGCENYCMVGNPGIIPVADAVVKRTPGVDAARAMRAMLATANDTTRGLGERRRLGYTPVEAINEALSYDMEYAIADAAIANAAKATGDTATAAEFTGRSHSWRHYFDASTGFVRGRDRAGKWREPFDPNFVDHRNNDYTEGNAWQYTWLVPHDVDGLVEKFGSREITIERLDSLFTADSSLRGNVSPDITGLIGQYVHGNEPSHHIIYLYSMLGRPDKAAELSNRVITTLYDDSRTGLSGNEDCGQMSAWLVMSALGFYQIEPAGARYWFGRPHFRQASVKVPGGTFTIVRRGDGMKPEKVTLNGRELDRNYITHDEIMAGGELVFVMEP</sequence>
<feature type="signal peptide" evidence="4">
    <location>
        <begin position="1"/>
        <end position="20"/>
    </location>
</feature>
<keyword evidence="7" id="KW-0378">Hydrolase</keyword>
<accession>A0A2V1IXT4</accession>
<dbReference type="Gene3D" id="1.20.1050.60">
    <property type="entry name" value="alpha-1,2-mannosidase"/>
    <property type="match status" value="1"/>
</dbReference>
<dbReference type="InterPro" id="IPR008928">
    <property type="entry name" value="6-hairpin_glycosidase_sf"/>
</dbReference>